<evidence type="ECO:0000313" key="2">
    <source>
        <dbReference type="Proteomes" id="UP000251721"/>
    </source>
</evidence>
<sequence>MTSIIETPKWGDVPLITRTDKVEGGRGGAANIQAQELANRTLLLMQTLEGYSVGEKPYNNEADAQADIDKGLIKPDAIFTVRTDDADYWLDEYKILMVSPRQPERSYPAIKCCRKLKITFSSRVMMAM</sequence>
<dbReference type="Proteomes" id="UP000251721">
    <property type="component" value="Unassembled WGS sequence"/>
</dbReference>
<name>A0A2X3F5V0_KLEPN</name>
<organism evidence="1 2">
    <name type="scientific">Klebsiella pneumoniae</name>
    <dbReference type="NCBI Taxonomy" id="573"/>
    <lineage>
        <taxon>Bacteria</taxon>
        <taxon>Pseudomonadati</taxon>
        <taxon>Pseudomonadota</taxon>
        <taxon>Gammaproteobacteria</taxon>
        <taxon>Enterobacterales</taxon>
        <taxon>Enterobacteriaceae</taxon>
        <taxon>Klebsiella/Raoultella group</taxon>
        <taxon>Klebsiella</taxon>
        <taxon>Klebsiella pneumoniae complex</taxon>
    </lineage>
</organism>
<evidence type="ECO:0000313" key="1">
    <source>
        <dbReference type="EMBL" id="SQC45096.1"/>
    </source>
</evidence>
<reference evidence="1 2" key="1">
    <citation type="submission" date="2018-06" db="EMBL/GenBank/DDBJ databases">
        <authorList>
            <consortium name="Pathogen Informatics"/>
            <person name="Doyle S."/>
        </authorList>
    </citation>
    <scope>NUCLEOTIDE SEQUENCE [LARGE SCALE GENOMIC DNA]</scope>
    <source>
        <strain evidence="1 2">NCTC13465</strain>
    </source>
</reference>
<dbReference type="EMBL" id="UAWQ01000018">
    <property type="protein sequence ID" value="SQC45096.1"/>
    <property type="molecule type" value="Genomic_DNA"/>
</dbReference>
<gene>
    <name evidence="1" type="ORF">NCTC13465_03642</name>
</gene>
<proteinExistence type="predicted"/>
<protein>
    <submittedName>
        <fullName evidence="1">Putative prophage endo-N-neuraminidase</fullName>
    </submittedName>
</protein>
<accession>A0A2X3F5V0</accession>
<dbReference type="AlphaFoldDB" id="A0A2X3F5V0"/>